<protein>
    <submittedName>
        <fullName evidence="8">Sulfurtransferase</fullName>
    </submittedName>
</protein>
<keyword evidence="9" id="KW-1185">Reference proteome</keyword>
<evidence type="ECO:0000256" key="1">
    <source>
        <dbReference type="ARBA" id="ARBA00004651"/>
    </source>
</evidence>
<dbReference type="SMART" id="SM00450">
    <property type="entry name" value="RHOD"/>
    <property type="match status" value="1"/>
</dbReference>
<evidence type="ECO:0000256" key="6">
    <source>
        <dbReference type="SAM" id="Phobius"/>
    </source>
</evidence>
<feature type="transmembrane region" description="Helical" evidence="6">
    <location>
        <begin position="141"/>
        <end position="161"/>
    </location>
</feature>
<evidence type="ECO:0000256" key="3">
    <source>
        <dbReference type="ARBA" id="ARBA00022692"/>
    </source>
</evidence>
<dbReference type="CDD" id="cd01444">
    <property type="entry name" value="GlpE_ST"/>
    <property type="match status" value="1"/>
</dbReference>
<reference evidence="9" key="1">
    <citation type="journal article" date="2015" name="Genome Announc.">
        <title>Complete Genome Sequence of Herbaspirillum hiltneri N3 (DSM 17495), Isolated from Surface-Sterilized Wheat Roots.</title>
        <authorList>
            <person name="Guizelini D."/>
            <person name="Saizaki P.M."/>
            <person name="Coimbra N.A."/>
            <person name="Weiss V.A."/>
            <person name="Faoro H."/>
            <person name="Sfeir M.Z."/>
            <person name="Baura V.A."/>
            <person name="Monteiro R.A."/>
            <person name="Chubatsu L.S."/>
            <person name="Souza E.M."/>
            <person name="Cruz L.M."/>
            <person name="Pedrosa F.O."/>
            <person name="Raittz R.T."/>
            <person name="Marchaukoski J.N."/>
            <person name="Steffens M.B."/>
        </authorList>
    </citation>
    <scope>NUCLEOTIDE SEQUENCE [LARGE SCALE GENOMIC DNA]</scope>
    <source>
        <strain evidence="9">N3</strain>
    </source>
</reference>
<feature type="domain" description="Rhodanese" evidence="7">
    <location>
        <begin position="217"/>
        <end position="307"/>
    </location>
</feature>
<dbReference type="PANTHER" id="PTHR42709">
    <property type="entry name" value="ALKALINE PHOSPHATASE LIKE PROTEIN"/>
    <property type="match status" value="1"/>
</dbReference>
<dbReference type="RefSeq" id="WP_053196426.1">
    <property type="nucleotide sequence ID" value="NZ_CP011409.1"/>
</dbReference>
<dbReference type="Pfam" id="PF00581">
    <property type="entry name" value="Rhodanese"/>
    <property type="match status" value="1"/>
</dbReference>
<evidence type="ECO:0000313" key="9">
    <source>
        <dbReference type="Proteomes" id="UP000063429"/>
    </source>
</evidence>
<dbReference type="Proteomes" id="UP000063429">
    <property type="component" value="Chromosome"/>
</dbReference>
<sequence length="307" mass="33608">MSYLYHLIEQYGLIIVFLNVLTEQLGAPIPAYPTLVITGALAWRGQYPIVLLLLVAVVAALIADYVWYLAGRRYGRRIMSTLCRISLSPDSCVRQTESIYSRWGARSLLVAKFIPGFASIASALAGTVGTSRGKFLLYDGVGAALWSGLAIFLGALFNTAIDDVLSVLAELGQYGMMLVLIGFAVFVASKWWQRRRFRKSLEMARISVGELDRLLKSGVRPTIVDVRSPASQQIGRIPGALTISNQEIQTFAFEAPMEDEVIVYCACPNEASAALVAKQLMRRGYKRVRPLTGGIDAWVAAGHSIEA</sequence>
<dbReference type="Pfam" id="PF09335">
    <property type="entry name" value="VTT_dom"/>
    <property type="match status" value="1"/>
</dbReference>
<evidence type="ECO:0000256" key="2">
    <source>
        <dbReference type="ARBA" id="ARBA00022475"/>
    </source>
</evidence>
<dbReference type="InterPro" id="IPR051311">
    <property type="entry name" value="DedA_domain"/>
</dbReference>
<dbReference type="PANTHER" id="PTHR42709:SF6">
    <property type="entry name" value="UNDECAPRENYL PHOSPHATE TRANSPORTER A"/>
    <property type="match status" value="1"/>
</dbReference>
<accession>A0ABN4HY17</accession>
<evidence type="ECO:0000256" key="5">
    <source>
        <dbReference type="ARBA" id="ARBA00023136"/>
    </source>
</evidence>
<dbReference type="Gene3D" id="3.40.250.10">
    <property type="entry name" value="Rhodanese-like domain"/>
    <property type="match status" value="1"/>
</dbReference>
<dbReference type="EMBL" id="CP011409">
    <property type="protein sequence ID" value="AKZ62624.1"/>
    <property type="molecule type" value="Genomic_DNA"/>
</dbReference>
<evidence type="ECO:0000256" key="4">
    <source>
        <dbReference type="ARBA" id="ARBA00022989"/>
    </source>
</evidence>
<dbReference type="InterPro" id="IPR023695">
    <property type="entry name" value="Thiosulf_sulfurTrfase"/>
</dbReference>
<comment type="subcellular location">
    <subcellularLocation>
        <location evidence="1">Cell membrane</location>
        <topology evidence="1">Multi-pass membrane protein</topology>
    </subcellularLocation>
</comment>
<keyword evidence="5 6" id="KW-0472">Membrane</keyword>
<dbReference type="InterPro" id="IPR032816">
    <property type="entry name" value="VTT_dom"/>
</dbReference>
<feature type="transmembrane region" description="Helical" evidence="6">
    <location>
        <begin position="12"/>
        <end position="29"/>
    </location>
</feature>
<keyword evidence="3 6" id="KW-0812">Transmembrane</keyword>
<feature type="transmembrane region" description="Helical" evidence="6">
    <location>
        <begin position="173"/>
        <end position="192"/>
    </location>
</feature>
<organism evidence="8 9">
    <name type="scientific">Herbaspirillum hiltneri N3</name>
    <dbReference type="NCBI Taxonomy" id="1262470"/>
    <lineage>
        <taxon>Bacteria</taxon>
        <taxon>Pseudomonadati</taxon>
        <taxon>Pseudomonadota</taxon>
        <taxon>Betaproteobacteria</taxon>
        <taxon>Burkholderiales</taxon>
        <taxon>Oxalobacteraceae</taxon>
        <taxon>Herbaspirillum</taxon>
    </lineage>
</organism>
<evidence type="ECO:0000313" key="8">
    <source>
        <dbReference type="EMBL" id="AKZ62624.1"/>
    </source>
</evidence>
<proteinExistence type="predicted"/>
<name>A0ABN4HY17_9BURK</name>
<dbReference type="InterPro" id="IPR036873">
    <property type="entry name" value="Rhodanese-like_dom_sf"/>
</dbReference>
<keyword evidence="2" id="KW-1003">Cell membrane</keyword>
<gene>
    <name evidence="8" type="ORF">F506_07985</name>
</gene>
<dbReference type="PROSITE" id="PS50206">
    <property type="entry name" value="RHODANESE_3"/>
    <property type="match status" value="1"/>
</dbReference>
<dbReference type="InterPro" id="IPR001763">
    <property type="entry name" value="Rhodanese-like_dom"/>
</dbReference>
<feature type="transmembrane region" description="Helical" evidence="6">
    <location>
        <begin position="49"/>
        <end position="70"/>
    </location>
</feature>
<evidence type="ECO:0000259" key="7">
    <source>
        <dbReference type="PROSITE" id="PS50206"/>
    </source>
</evidence>
<keyword evidence="4 6" id="KW-1133">Transmembrane helix</keyword>
<dbReference type="SUPFAM" id="SSF52821">
    <property type="entry name" value="Rhodanese/Cell cycle control phosphatase"/>
    <property type="match status" value="1"/>
</dbReference>